<organism evidence="9 10">
    <name type="scientific">Oleispira antarctica</name>
    <dbReference type="NCBI Taxonomy" id="188908"/>
    <lineage>
        <taxon>Bacteria</taxon>
        <taxon>Pseudomonadati</taxon>
        <taxon>Pseudomonadota</taxon>
        <taxon>Gammaproteobacteria</taxon>
        <taxon>Oceanospirillales</taxon>
        <taxon>Oceanospirillaceae</taxon>
        <taxon>Oleispira</taxon>
    </lineage>
</organism>
<keyword evidence="4 6" id="KW-0131">Cell cycle</keyword>
<dbReference type="InterPro" id="IPR007874">
    <property type="entry name" value="MinC_N"/>
</dbReference>
<dbReference type="InterPro" id="IPR036145">
    <property type="entry name" value="MinC_C_sf"/>
</dbReference>
<evidence type="ECO:0000256" key="4">
    <source>
        <dbReference type="ARBA" id="ARBA00023306"/>
    </source>
</evidence>
<name>A0A1Y5HRG1_OLEAN</name>
<sequence length="239" mass="25972">MAAFNLKAGLNPITTLLVQTTDLEQIQQELRAKIEQAPKMFIRLPCIFDFIELEENIDLPSLYLVCHEFGMLPIGVKNAQDDHHELLEQLELADFGKGKSKPTRIPKAVKEVDAEINEPTEVSAPIITEEAPAAKTTVHKFPVRSGQQLTAEGDLIIFGLVSTGAEVLAGGSIQIFGPLRGRALAGIKGNSNATISCQSLEAELVAIAGEYKLFENSEQHSSQASLIQLDDGRLNIDSL</sequence>
<evidence type="ECO:0000313" key="10">
    <source>
        <dbReference type="Proteomes" id="UP000227088"/>
    </source>
</evidence>
<dbReference type="HAMAP" id="MF_00267">
    <property type="entry name" value="MinC"/>
    <property type="match status" value="1"/>
</dbReference>
<dbReference type="Gene3D" id="3.30.70.260">
    <property type="match status" value="1"/>
</dbReference>
<accession>A0A1Y5HRG1</accession>
<evidence type="ECO:0000256" key="6">
    <source>
        <dbReference type="HAMAP-Rule" id="MF_00267"/>
    </source>
</evidence>
<evidence type="ECO:0000256" key="3">
    <source>
        <dbReference type="ARBA" id="ARBA00023210"/>
    </source>
</evidence>
<dbReference type="InterPro" id="IPR013033">
    <property type="entry name" value="MinC"/>
</dbReference>
<keyword evidence="3 6" id="KW-0717">Septation</keyword>
<dbReference type="GO" id="GO:0000917">
    <property type="term" value="P:division septum assembly"/>
    <property type="evidence" value="ECO:0007669"/>
    <property type="project" value="UniProtKB-KW"/>
</dbReference>
<dbReference type="Pfam" id="PF03775">
    <property type="entry name" value="MinC_C"/>
    <property type="match status" value="1"/>
</dbReference>
<dbReference type="NCBIfam" id="TIGR01222">
    <property type="entry name" value="minC"/>
    <property type="match status" value="1"/>
</dbReference>
<comment type="similarity">
    <text evidence="1 6">Belongs to the MinC family.</text>
</comment>
<dbReference type="AlphaFoldDB" id="A0A1Y5HRG1"/>
<gene>
    <name evidence="6" type="primary">minC</name>
    <name evidence="9" type="ORF">A9R00_09290</name>
</gene>
<dbReference type="GO" id="GO:0000902">
    <property type="term" value="P:cell morphogenesis"/>
    <property type="evidence" value="ECO:0007669"/>
    <property type="project" value="InterPro"/>
</dbReference>
<comment type="subunit">
    <text evidence="6">Interacts with MinD and FtsZ.</text>
</comment>
<proteinExistence type="inferred from homology"/>
<dbReference type="GO" id="GO:0051302">
    <property type="term" value="P:regulation of cell division"/>
    <property type="evidence" value="ECO:0007669"/>
    <property type="project" value="InterPro"/>
</dbReference>
<dbReference type="PANTHER" id="PTHR34108">
    <property type="entry name" value="SEPTUM SITE-DETERMINING PROTEIN MINC"/>
    <property type="match status" value="1"/>
</dbReference>
<dbReference type="Gene3D" id="2.160.20.70">
    <property type="match status" value="1"/>
</dbReference>
<keyword evidence="2 6" id="KW-0132">Cell division</keyword>
<evidence type="ECO:0000256" key="5">
    <source>
        <dbReference type="ARBA" id="ARBA00025606"/>
    </source>
</evidence>
<comment type="caution">
    <text evidence="9">The sequence shown here is derived from an EMBL/GenBank/DDBJ whole genome shotgun (WGS) entry which is preliminary data.</text>
</comment>
<comment type="function">
    <text evidence="5 6">Cell division inhibitor that blocks the formation of polar Z ring septums. Rapidly oscillates between the poles of the cell to destabilize FtsZ filaments that have formed before they mature into polar Z rings. Prevents FtsZ polymerization.</text>
</comment>
<protein>
    <recommendedName>
        <fullName evidence="6">Probable septum site-determining protein MinC</fullName>
    </recommendedName>
</protein>
<reference evidence="10" key="1">
    <citation type="journal article" date="2017" name="Proc. Natl. Acad. Sci. U.S.A.">
        <title>Simulation of Deepwater Horizon oil plume reveals substrate specialization within a complex community of hydrocarbon degraders.</title>
        <authorList>
            <person name="Hu P."/>
            <person name="Dubinsky E.A."/>
            <person name="Probst A.J."/>
            <person name="Wang J."/>
            <person name="Sieber C.M.K."/>
            <person name="Tom L.M."/>
            <person name="Gardinali P."/>
            <person name="Banfield J.F."/>
            <person name="Atlas R.M."/>
            <person name="Andersen G.L."/>
        </authorList>
    </citation>
    <scope>NUCLEOTIDE SEQUENCE [LARGE SCALE GENOMIC DNA]</scope>
</reference>
<feature type="domain" description="Septum formation inhibitor MinC N-terminal" evidence="8">
    <location>
        <begin position="4"/>
        <end position="73"/>
    </location>
</feature>
<evidence type="ECO:0000256" key="1">
    <source>
        <dbReference type="ARBA" id="ARBA00006291"/>
    </source>
</evidence>
<evidence type="ECO:0000259" key="8">
    <source>
        <dbReference type="Pfam" id="PF05209"/>
    </source>
</evidence>
<feature type="domain" description="Septum formation inhibitor MinC C-terminal" evidence="7">
    <location>
        <begin position="140"/>
        <end position="236"/>
    </location>
</feature>
<dbReference type="PANTHER" id="PTHR34108:SF1">
    <property type="entry name" value="SEPTUM SITE-DETERMINING PROTEIN MINC"/>
    <property type="match status" value="1"/>
</dbReference>
<dbReference type="InterPro" id="IPR005526">
    <property type="entry name" value="Septum_form_inhib_MinC_C"/>
</dbReference>
<evidence type="ECO:0000313" key="9">
    <source>
        <dbReference type="EMBL" id="OUS39640.1"/>
    </source>
</evidence>
<dbReference type="Pfam" id="PF05209">
    <property type="entry name" value="MinC_N"/>
    <property type="match status" value="1"/>
</dbReference>
<evidence type="ECO:0000256" key="2">
    <source>
        <dbReference type="ARBA" id="ARBA00022618"/>
    </source>
</evidence>
<dbReference type="SUPFAM" id="SSF63848">
    <property type="entry name" value="Cell-division inhibitor MinC, C-terminal domain"/>
    <property type="match status" value="1"/>
</dbReference>
<evidence type="ECO:0000259" key="7">
    <source>
        <dbReference type="Pfam" id="PF03775"/>
    </source>
</evidence>
<dbReference type="InterPro" id="IPR016098">
    <property type="entry name" value="CAP/MinC_C"/>
</dbReference>
<dbReference type="Proteomes" id="UP000227088">
    <property type="component" value="Unassembled WGS sequence"/>
</dbReference>
<dbReference type="EMBL" id="MABE01000536">
    <property type="protein sequence ID" value="OUS39640.1"/>
    <property type="molecule type" value="Genomic_DNA"/>
</dbReference>
<dbReference type="GO" id="GO:1901891">
    <property type="term" value="P:regulation of cell septum assembly"/>
    <property type="evidence" value="ECO:0007669"/>
    <property type="project" value="InterPro"/>
</dbReference>